<evidence type="ECO:0000313" key="2">
    <source>
        <dbReference type="Proteomes" id="UP000612956"/>
    </source>
</evidence>
<dbReference type="RefSeq" id="WP_188827952.1">
    <property type="nucleotide sequence ID" value="NZ_BMMW01000001.1"/>
</dbReference>
<dbReference type="Proteomes" id="UP000612956">
    <property type="component" value="Unassembled WGS sequence"/>
</dbReference>
<gene>
    <name evidence="1" type="ORF">GCM10011591_14280</name>
</gene>
<dbReference type="EMBL" id="BMMW01000001">
    <property type="protein sequence ID" value="GGK43818.1"/>
    <property type="molecule type" value="Genomic_DNA"/>
</dbReference>
<organism evidence="1 2">
    <name type="scientific">Nocardia camponoti</name>
    <dbReference type="NCBI Taxonomy" id="1616106"/>
    <lineage>
        <taxon>Bacteria</taxon>
        <taxon>Bacillati</taxon>
        <taxon>Actinomycetota</taxon>
        <taxon>Actinomycetes</taxon>
        <taxon>Mycobacteriales</taxon>
        <taxon>Nocardiaceae</taxon>
        <taxon>Nocardia</taxon>
    </lineage>
</organism>
<reference evidence="1" key="1">
    <citation type="journal article" date="2014" name="Int. J. Syst. Evol. Microbiol.">
        <title>Complete genome sequence of Corynebacterium casei LMG S-19264T (=DSM 44701T), isolated from a smear-ripened cheese.</title>
        <authorList>
            <consortium name="US DOE Joint Genome Institute (JGI-PGF)"/>
            <person name="Walter F."/>
            <person name="Albersmeier A."/>
            <person name="Kalinowski J."/>
            <person name="Ruckert C."/>
        </authorList>
    </citation>
    <scope>NUCLEOTIDE SEQUENCE</scope>
    <source>
        <strain evidence="1">CGMCC 4.7278</strain>
    </source>
</reference>
<proteinExistence type="predicted"/>
<evidence type="ECO:0000313" key="1">
    <source>
        <dbReference type="EMBL" id="GGK43818.1"/>
    </source>
</evidence>
<accession>A0A917V5R1</accession>
<reference evidence="1" key="2">
    <citation type="submission" date="2020-09" db="EMBL/GenBank/DDBJ databases">
        <authorList>
            <person name="Sun Q."/>
            <person name="Zhou Y."/>
        </authorList>
    </citation>
    <scope>NUCLEOTIDE SEQUENCE</scope>
    <source>
        <strain evidence="1">CGMCC 4.7278</strain>
    </source>
</reference>
<sequence>MTWTEVHRRTDIMHTVLARAEVDPHAEDLFAFPPGELDRLFGGVSGLLAALKYRWNNHLSVKLELGEAIGRTPVESYLELAAEQPALRALLDVHNDDLNTASRTPVHVY</sequence>
<comment type="caution">
    <text evidence="1">The sequence shown here is derived from an EMBL/GenBank/DDBJ whole genome shotgun (WGS) entry which is preliminary data.</text>
</comment>
<keyword evidence="2" id="KW-1185">Reference proteome</keyword>
<name>A0A917V5R1_9NOCA</name>
<protein>
    <submittedName>
        <fullName evidence="1">Uncharacterized protein</fullName>
    </submittedName>
</protein>
<dbReference type="AlphaFoldDB" id="A0A917V5R1"/>